<evidence type="ECO:0000313" key="1">
    <source>
        <dbReference type="Proteomes" id="UP000887578"/>
    </source>
</evidence>
<dbReference type="AlphaFoldDB" id="A0A914QS39"/>
<proteinExistence type="predicted"/>
<dbReference type="Proteomes" id="UP000887578">
    <property type="component" value="Unplaced"/>
</dbReference>
<reference evidence="2" key="1">
    <citation type="submission" date="2022-11" db="UniProtKB">
        <authorList>
            <consortium name="WormBaseParasite"/>
        </authorList>
    </citation>
    <scope>IDENTIFICATION</scope>
</reference>
<dbReference type="WBParaSite" id="PDA_v2.g4426.t1">
    <property type="protein sequence ID" value="PDA_v2.g4426.t1"/>
    <property type="gene ID" value="PDA_v2.g4426"/>
</dbReference>
<evidence type="ECO:0000313" key="2">
    <source>
        <dbReference type="WBParaSite" id="PDA_v2.g4426.t1"/>
    </source>
</evidence>
<organism evidence="1 2">
    <name type="scientific">Panagrolaimus davidi</name>
    <dbReference type="NCBI Taxonomy" id="227884"/>
    <lineage>
        <taxon>Eukaryota</taxon>
        <taxon>Metazoa</taxon>
        <taxon>Ecdysozoa</taxon>
        <taxon>Nematoda</taxon>
        <taxon>Chromadorea</taxon>
        <taxon>Rhabditida</taxon>
        <taxon>Tylenchina</taxon>
        <taxon>Panagrolaimomorpha</taxon>
        <taxon>Panagrolaimoidea</taxon>
        <taxon>Panagrolaimidae</taxon>
        <taxon>Panagrolaimus</taxon>
    </lineage>
</organism>
<sequence>MPSSSFILASDIVPTFYGKRVWPGCPSKEKEDCKSVKQDWVYPESMILHMAKNPSSPEVYQKMIQCCKEFFEINPVIVVSKLEARNDDGDSRFCSNDFECDKNIAKISSKFWITDKLIVMDGPKNYTSVLCSKIHRCDINYLSICDKVIMFEDLQILTSSVKKVVLLYNKITFHDGQPVLLNKIIECSSTSTEFDM</sequence>
<protein>
    <submittedName>
        <fullName evidence="2">Uncharacterized protein</fullName>
    </submittedName>
</protein>
<keyword evidence="1" id="KW-1185">Reference proteome</keyword>
<name>A0A914QS39_9BILA</name>
<accession>A0A914QS39</accession>